<evidence type="ECO:0000256" key="2">
    <source>
        <dbReference type="SAM" id="MobiDB-lite"/>
    </source>
</evidence>
<evidence type="ECO:0000256" key="1">
    <source>
        <dbReference type="SAM" id="Coils"/>
    </source>
</evidence>
<gene>
    <name evidence="4" type="ORF">POM88_004231</name>
</gene>
<feature type="compositionally biased region" description="Polar residues" evidence="2">
    <location>
        <begin position="93"/>
        <end position="103"/>
    </location>
</feature>
<keyword evidence="1" id="KW-0175">Coiled coil</keyword>
<feature type="domain" description="Aminotransferase-like plant mobile" evidence="3">
    <location>
        <begin position="276"/>
        <end position="572"/>
    </location>
</feature>
<dbReference type="InterPro" id="IPR044824">
    <property type="entry name" value="MAIN-like"/>
</dbReference>
<keyword evidence="5" id="KW-1185">Reference proteome</keyword>
<accession>A0AAD8NDU2</accession>
<reference evidence="4" key="2">
    <citation type="submission" date="2023-05" db="EMBL/GenBank/DDBJ databases">
        <authorList>
            <person name="Schelkunov M.I."/>
        </authorList>
    </citation>
    <scope>NUCLEOTIDE SEQUENCE</scope>
    <source>
        <strain evidence="4">Hsosn_3</strain>
        <tissue evidence="4">Leaf</tissue>
    </source>
</reference>
<feature type="coiled-coil region" evidence="1">
    <location>
        <begin position="647"/>
        <end position="681"/>
    </location>
</feature>
<proteinExistence type="predicted"/>
<dbReference type="PANTHER" id="PTHR46033:SF8">
    <property type="entry name" value="PROTEIN MAINTENANCE OF MERISTEMS-LIKE"/>
    <property type="match status" value="1"/>
</dbReference>
<organism evidence="4 5">
    <name type="scientific">Heracleum sosnowskyi</name>
    <dbReference type="NCBI Taxonomy" id="360622"/>
    <lineage>
        <taxon>Eukaryota</taxon>
        <taxon>Viridiplantae</taxon>
        <taxon>Streptophyta</taxon>
        <taxon>Embryophyta</taxon>
        <taxon>Tracheophyta</taxon>
        <taxon>Spermatophyta</taxon>
        <taxon>Magnoliopsida</taxon>
        <taxon>eudicotyledons</taxon>
        <taxon>Gunneridae</taxon>
        <taxon>Pentapetalae</taxon>
        <taxon>asterids</taxon>
        <taxon>campanulids</taxon>
        <taxon>Apiales</taxon>
        <taxon>Apiaceae</taxon>
        <taxon>Apioideae</taxon>
        <taxon>apioid superclade</taxon>
        <taxon>Tordylieae</taxon>
        <taxon>Tordyliinae</taxon>
        <taxon>Heracleum</taxon>
    </lineage>
</organism>
<dbReference type="Pfam" id="PF10536">
    <property type="entry name" value="PMD"/>
    <property type="match status" value="1"/>
</dbReference>
<protein>
    <recommendedName>
        <fullName evidence="3">Aminotransferase-like plant mobile domain-containing protein</fullName>
    </recommendedName>
</protein>
<name>A0AAD8NDU2_9APIA</name>
<dbReference type="InterPro" id="IPR019557">
    <property type="entry name" value="AminoTfrase-like_pln_mobile"/>
</dbReference>
<evidence type="ECO:0000259" key="3">
    <source>
        <dbReference type="Pfam" id="PF10536"/>
    </source>
</evidence>
<dbReference type="PANTHER" id="PTHR46033">
    <property type="entry name" value="PROTEIN MAIN-LIKE 2"/>
    <property type="match status" value="1"/>
</dbReference>
<dbReference type="GO" id="GO:0010073">
    <property type="term" value="P:meristem maintenance"/>
    <property type="evidence" value="ECO:0007669"/>
    <property type="project" value="InterPro"/>
</dbReference>
<dbReference type="AlphaFoldDB" id="A0AAD8NDU2"/>
<reference evidence="4" key="1">
    <citation type="submission" date="2023-02" db="EMBL/GenBank/DDBJ databases">
        <title>Genome of toxic invasive species Heracleum sosnowskyi carries increased number of genes despite the absence of recent whole-genome duplications.</title>
        <authorList>
            <person name="Schelkunov M."/>
            <person name="Shtratnikova V."/>
            <person name="Makarenko M."/>
            <person name="Klepikova A."/>
            <person name="Omelchenko D."/>
            <person name="Novikova G."/>
            <person name="Obukhova E."/>
            <person name="Bogdanov V."/>
            <person name="Penin A."/>
            <person name="Logacheva M."/>
        </authorList>
    </citation>
    <scope>NUCLEOTIDE SEQUENCE</scope>
    <source>
        <strain evidence="4">Hsosn_3</strain>
        <tissue evidence="4">Leaf</tissue>
    </source>
</reference>
<sequence>MHKRIVEVIISSEQIEKLERSDPQKMIAWKVWTQYQRAWHCHRWDCQSHGEDNKDRKLRRIMSSATIVNDCERGDCVQQTSTGRQQRTRRRSCMNTRAPTSDVETGAGDTRPTKQRTVPATVVVHNTNEGNTRARRQRRTPPTVEPNTSRGNTRRGIRRRPATTDGEPGTDAENAMPTRPGRRPATADKKPGIDAENTVLTGPRRKRVFERDLTPAERAIPDTTLLNDLGYHLSAYARVGRGPPTQNLNCRGAWCNAVQLYRKANDQYKELFIAAGFGDFLKIEPVEVPVSYSLALLERWFGKTNTLHLPSCEIGPTPVDWTMVTGVPFGGRSIGVEPFTMKRALELLGVDRGVIVDNKIGLSKIRPSPEELKDEPATSEVKEKVFRRLFLYVVGSCFFNNNRSVISHKLVMCLERIDRVRNYDWGAMTYAAFLAGMRRKVTAEIGALTAFWQFLPFWAFEYLDINRPKDPADNVFPRANRWICLKRLSDNDSSQFFSPHFIASRCQLACVEESQVTWQPYLASAEYNSRSMKSTINLAKKRIAFRSIDTWEYYLGERCLRQFGFPFRVPIDPPQVMYGTWEGPLQNEYVWNGTSAENFVNERLEYASWFTTASVGRILNVNPYLGGLGTAKKVFDDWRAKHRPDLILISQSEYKKLEEDRDAAEVKLAKLRQASAQARGEF</sequence>
<dbReference type="Proteomes" id="UP001237642">
    <property type="component" value="Unassembled WGS sequence"/>
</dbReference>
<comment type="caution">
    <text evidence="4">The sequence shown here is derived from an EMBL/GenBank/DDBJ whole genome shotgun (WGS) entry which is preliminary data.</text>
</comment>
<evidence type="ECO:0000313" key="4">
    <source>
        <dbReference type="EMBL" id="KAK1404626.1"/>
    </source>
</evidence>
<feature type="compositionally biased region" description="Basic residues" evidence="2">
    <location>
        <begin position="152"/>
        <end position="161"/>
    </location>
</feature>
<evidence type="ECO:0000313" key="5">
    <source>
        <dbReference type="Proteomes" id="UP001237642"/>
    </source>
</evidence>
<dbReference type="EMBL" id="JAUIZM010000001">
    <property type="protein sequence ID" value="KAK1404626.1"/>
    <property type="molecule type" value="Genomic_DNA"/>
</dbReference>
<feature type="region of interest" description="Disordered" evidence="2">
    <location>
        <begin position="77"/>
        <end position="197"/>
    </location>
</feature>